<evidence type="ECO:0000256" key="1">
    <source>
        <dbReference type="ARBA" id="ARBA00022612"/>
    </source>
</evidence>
<keyword evidence="2 5" id="KW-0645">Protease</keyword>
<dbReference type="Pfam" id="PF04586">
    <property type="entry name" value="Peptidase_S78"/>
    <property type="match status" value="1"/>
</dbReference>
<name>A0ABR9C7E9_9HYPH</name>
<evidence type="ECO:0000256" key="2">
    <source>
        <dbReference type="ARBA" id="ARBA00022670"/>
    </source>
</evidence>
<evidence type="ECO:0000256" key="3">
    <source>
        <dbReference type="ARBA" id="ARBA00022801"/>
    </source>
</evidence>
<dbReference type="Proteomes" id="UP000615687">
    <property type="component" value="Unassembled WGS sequence"/>
</dbReference>
<evidence type="ECO:0000313" key="6">
    <source>
        <dbReference type="Proteomes" id="UP000615687"/>
    </source>
</evidence>
<organism evidence="5 6">
    <name type="scientific">Roseibium polysiphoniae</name>
    <dbReference type="NCBI Taxonomy" id="2571221"/>
    <lineage>
        <taxon>Bacteria</taxon>
        <taxon>Pseudomonadati</taxon>
        <taxon>Pseudomonadota</taxon>
        <taxon>Alphaproteobacteria</taxon>
        <taxon>Hyphomicrobiales</taxon>
        <taxon>Stappiaceae</taxon>
        <taxon>Roseibium</taxon>
    </lineage>
</organism>
<dbReference type="InterPro" id="IPR054613">
    <property type="entry name" value="Peptidase_S78_dom"/>
</dbReference>
<protein>
    <submittedName>
        <fullName evidence="5">HK97 family phage prohead protease</fullName>
    </submittedName>
</protein>
<dbReference type="InterPro" id="IPR006433">
    <property type="entry name" value="Prohead_protease"/>
</dbReference>
<keyword evidence="6" id="KW-1185">Reference proteome</keyword>
<feature type="domain" description="Prohead serine protease" evidence="4">
    <location>
        <begin position="7"/>
        <end position="143"/>
    </location>
</feature>
<evidence type="ECO:0000313" key="5">
    <source>
        <dbReference type="EMBL" id="MBD8874852.1"/>
    </source>
</evidence>
<dbReference type="RefSeq" id="WP_192106520.1">
    <property type="nucleotide sequence ID" value="NZ_JACYXJ010000001.1"/>
</dbReference>
<reference evidence="5 6" key="1">
    <citation type="submission" date="2020-09" db="EMBL/GenBank/DDBJ databases">
        <title>The genome sequence of type strain Labrenzia polysiphoniae KACC 19711.</title>
        <authorList>
            <person name="Liu Y."/>
        </authorList>
    </citation>
    <scope>NUCLEOTIDE SEQUENCE [LARGE SCALE GENOMIC DNA]</scope>
    <source>
        <strain evidence="5 6">KACC 19711</strain>
    </source>
</reference>
<comment type="caution">
    <text evidence="5">The sequence shown here is derived from an EMBL/GenBank/DDBJ whole genome shotgun (WGS) entry which is preliminary data.</text>
</comment>
<dbReference type="GO" id="GO:0008233">
    <property type="term" value="F:peptidase activity"/>
    <property type="evidence" value="ECO:0007669"/>
    <property type="project" value="UniProtKB-KW"/>
</dbReference>
<gene>
    <name evidence="5" type="ORF">IG617_01015</name>
</gene>
<dbReference type="GO" id="GO:0006508">
    <property type="term" value="P:proteolysis"/>
    <property type="evidence" value="ECO:0007669"/>
    <property type="project" value="UniProtKB-KW"/>
</dbReference>
<accession>A0ABR9C7E9</accession>
<evidence type="ECO:0000259" key="4">
    <source>
        <dbReference type="Pfam" id="PF04586"/>
    </source>
</evidence>
<dbReference type="SUPFAM" id="SSF50789">
    <property type="entry name" value="Herpes virus serine proteinase, assemblin"/>
    <property type="match status" value="1"/>
</dbReference>
<dbReference type="EMBL" id="JACYXJ010000001">
    <property type="protein sequence ID" value="MBD8874852.1"/>
    <property type="molecule type" value="Genomic_DNA"/>
</dbReference>
<dbReference type="NCBIfam" id="TIGR01543">
    <property type="entry name" value="proheadase_HK97"/>
    <property type="match status" value="1"/>
</dbReference>
<keyword evidence="1" id="KW-1188">Viral release from host cell</keyword>
<sequence length="158" mass="16944">MRQAPHQLVITGYASLFGQRDGAGDLVRRGAFARSLARRRASGVAMLWQHDPAKPIGVWTHLTEDARGLRVTGRLLPDVALSREAAALVAAGALSGLSIGFRALKTAGGAGRRAGQPTRTLVEIDLWEVSLVTFPQVEGARLRLLPSSSHPIPSRRPQ</sequence>
<keyword evidence="3" id="KW-0378">Hydrolase</keyword>
<proteinExistence type="predicted"/>